<feature type="compositionally biased region" description="Basic residues" evidence="1">
    <location>
        <begin position="17"/>
        <end position="29"/>
    </location>
</feature>
<proteinExistence type="predicted"/>
<evidence type="ECO:0000313" key="2">
    <source>
        <dbReference type="EMBL" id="PFX25671.1"/>
    </source>
</evidence>
<organism evidence="2 3">
    <name type="scientific">Stylophora pistillata</name>
    <name type="common">Smooth cauliflower coral</name>
    <dbReference type="NCBI Taxonomy" id="50429"/>
    <lineage>
        <taxon>Eukaryota</taxon>
        <taxon>Metazoa</taxon>
        <taxon>Cnidaria</taxon>
        <taxon>Anthozoa</taxon>
        <taxon>Hexacorallia</taxon>
        <taxon>Scleractinia</taxon>
        <taxon>Astrocoeniina</taxon>
        <taxon>Pocilloporidae</taxon>
        <taxon>Stylophora</taxon>
    </lineage>
</organism>
<evidence type="ECO:0000313" key="3">
    <source>
        <dbReference type="Proteomes" id="UP000225706"/>
    </source>
</evidence>
<feature type="region of interest" description="Disordered" evidence="1">
    <location>
        <begin position="1"/>
        <end position="34"/>
    </location>
</feature>
<dbReference type="EMBL" id="LSMT01000145">
    <property type="protein sequence ID" value="PFX25671.1"/>
    <property type="molecule type" value="Genomic_DNA"/>
</dbReference>
<reference evidence="3" key="1">
    <citation type="journal article" date="2017" name="bioRxiv">
        <title>Comparative analysis of the genomes of Stylophora pistillata and Acropora digitifera provides evidence for extensive differences between species of corals.</title>
        <authorList>
            <person name="Voolstra C.R."/>
            <person name="Li Y."/>
            <person name="Liew Y.J."/>
            <person name="Baumgarten S."/>
            <person name="Zoccola D."/>
            <person name="Flot J.-F."/>
            <person name="Tambutte S."/>
            <person name="Allemand D."/>
            <person name="Aranda M."/>
        </authorList>
    </citation>
    <scope>NUCLEOTIDE SEQUENCE [LARGE SCALE GENOMIC DNA]</scope>
</reference>
<keyword evidence="3" id="KW-1185">Reference proteome</keyword>
<comment type="caution">
    <text evidence="2">The sequence shown here is derived from an EMBL/GenBank/DDBJ whole genome shotgun (WGS) entry which is preliminary data.</text>
</comment>
<dbReference type="AlphaFoldDB" id="A0A2B4S6X9"/>
<accession>A0A2B4S6X9</accession>
<gene>
    <name evidence="2" type="ORF">AWC38_SpisGene9694</name>
</gene>
<protein>
    <submittedName>
        <fullName evidence="2">Uncharacterized protein</fullName>
    </submittedName>
</protein>
<evidence type="ECO:0000256" key="1">
    <source>
        <dbReference type="SAM" id="MobiDB-lite"/>
    </source>
</evidence>
<sequence>MASKQEGDPEYFEGKKATKNKMHGRKHMAGRPEISQTLKFRGMRNCQEAKKLDSSVDRFKKEYEKKLRELSVQQSALLESQRRRESRRGSLPLSCSVDLKSEDEKKSVAKKILNRSSLSDSALDQYAKELRSGLNGENNASLSTSPLLKLPSIAIQKDAGTGKIEVEDVTSMKMPVDKLKYSRQVQPRLDIQDLTTKLSNGYSASIIASPPMRRPVRRGSLQVTNFSPSSVEEPVLNRRVLMRRGSCPNLGNLWAKNKNSIGGSSSGKLDEQKFSMQVEEMKKCRYLRFPTSIREDDEENNESGFTVK</sequence>
<dbReference type="Proteomes" id="UP000225706">
    <property type="component" value="Unassembled WGS sequence"/>
</dbReference>
<feature type="region of interest" description="Disordered" evidence="1">
    <location>
        <begin position="73"/>
        <end position="92"/>
    </location>
</feature>
<name>A0A2B4S6X9_STYPI</name>